<keyword evidence="9" id="KW-0458">Lysosome</keyword>
<comment type="similarity">
    <text evidence="3 15">Belongs to the ferritin family.</text>
</comment>
<dbReference type="InterPro" id="IPR009040">
    <property type="entry name" value="Ferritin-like_diiron"/>
</dbReference>
<dbReference type="GO" id="GO:0006879">
    <property type="term" value="P:intracellular iron ion homeostasis"/>
    <property type="evidence" value="ECO:0007669"/>
    <property type="project" value="UniProtKB-KW"/>
</dbReference>
<dbReference type="SUPFAM" id="SSF47240">
    <property type="entry name" value="Ferritin-like"/>
    <property type="match status" value="1"/>
</dbReference>
<dbReference type="InterPro" id="IPR012347">
    <property type="entry name" value="Ferritin-like"/>
</dbReference>
<organism evidence="17 18">
    <name type="scientific">Cnephaeus nilssonii</name>
    <name type="common">Northern bat</name>
    <name type="synonym">Eptesicus nilssonii</name>
    <dbReference type="NCBI Taxonomy" id="3371016"/>
    <lineage>
        <taxon>Eukaryota</taxon>
        <taxon>Metazoa</taxon>
        <taxon>Chordata</taxon>
        <taxon>Craniata</taxon>
        <taxon>Vertebrata</taxon>
        <taxon>Euteleostomi</taxon>
        <taxon>Mammalia</taxon>
        <taxon>Eutheria</taxon>
        <taxon>Laurasiatheria</taxon>
        <taxon>Chiroptera</taxon>
        <taxon>Yangochiroptera</taxon>
        <taxon>Vespertilionidae</taxon>
        <taxon>Cnephaeus</taxon>
    </lineage>
</organism>
<accession>A0AA40HM27</accession>
<evidence type="ECO:0000256" key="1">
    <source>
        <dbReference type="ARBA" id="ARBA00004371"/>
    </source>
</evidence>
<dbReference type="Proteomes" id="UP001177744">
    <property type="component" value="Unassembled WGS sequence"/>
</dbReference>
<sequence>MSNNEPTWVQARALGKGFPKEGEGDPSSKLTYRLEHLPHGGQVHVIEPSNSPKAPAITPVLPSRLSLATHHNNDRVHLAGGPEPPPGLGGPINLELYVSYIYLSMSYYFDRDDVVLKDLAKYFLHQPHEEREHAEKLMKLQTQRVGQNFLQDIKKPDHENWENGLDAMECALDLGKNVVQSGSLLLSGNPQETEASFFKDVVVEAVLADEEKSGDKTMGKLAEWKIYN</sequence>
<name>A0AA40HM27_CNENI</name>
<keyword evidence="7" id="KW-0560">Oxidoreductase</keyword>
<protein>
    <recommendedName>
        <fullName evidence="15">Ferritin</fullName>
    </recommendedName>
</protein>
<dbReference type="InterPro" id="IPR009078">
    <property type="entry name" value="Ferritin-like_SF"/>
</dbReference>
<dbReference type="GO" id="GO:0031410">
    <property type="term" value="C:cytoplasmic vesicle"/>
    <property type="evidence" value="ECO:0007669"/>
    <property type="project" value="UniProtKB-KW"/>
</dbReference>
<comment type="caution">
    <text evidence="17">The sequence shown here is derived from an EMBL/GenBank/DDBJ whole genome shotgun (WGS) entry which is preliminary data.</text>
</comment>
<dbReference type="GO" id="GO:0008199">
    <property type="term" value="F:ferric iron binding"/>
    <property type="evidence" value="ECO:0007669"/>
    <property type="project" value="InterPro"/>
</dbReference>
<keyword evidence="10" id="KW-0968">Cytoplasmic vesicle</keyword>
<evidence type="ECO:0000256" key="8">
    <source>
        <dbReference type="ARBA" id="ARBA00023004"/>
    </source>
</evidence>
<comment type="catalytic activity">
    <reaction evidence="13">
        <text>4 Fe(2+) + O2 + 4 H(+) = 4 Fe(3+) + 2 H2O</text>
        <dbReference type="Rhea" id="RHEA:11148"/>
        <dbReference type="ChEBI" id="CHEBI:15377"/>
        <dbReference type="ChEBI" id="CHEBI:15378"/>
        <dbReference type="ChEBI" id="CHEBI:15379"/>
        <dbReference type="ChEBI" id="CHEBI:29033"/>
        <dbReference type="ChEBI" id="CHEBI:29034"/>
        <dbReference type="EC" id="1.16.3.1"/>
    </reaction>
</comment>
<keyword evidence="5" id="KW-0963">Cytoplasm</keyword>
<comment type="function">
    <text evidence="15">Stores iron in a soluble, non-toxic, readily available form. Important for iron homeostasis. Iron is taken up in the ferrous form and deposited as ferric hydroxides after oxidation.</text>
</comment>
<dbReference type="PANTHER" id="PTHR11431">
    <property type="entry name" value="FERRITIN"/>
    <property type="match status" value="1"/>
</dbReference>
<keyword evidence="4 15" id="KW-0409">Iron storage</keyword>
<keyword evidence="6 14" id="KW-0479">Metal-binding</keyword>
<evidence type="ECO:0000256" key="5">
    <source>
        <dbReference type="ARBA" id="ARBA00022490"/>
    </source>
</evidence>
<feature type="binding site" evidence="14">
    <location>
        <position position="95"/>
    </location>
    <ligand>
        <name>Fe cation</name>
        <dbReference type="ChEBI" id="CHEBI:24875"/>
        <label>1</label>
    </ligand>
</feature>
<dbReference type="PANTHER" id="PTHR11431:SF37">
    <property type="entry name" value="FERRITIN HEAVY CHAIN"/>
    <property type="match status" value="1"/>
</dbReference>
<dbReference type="FunFam" id="1.20.1260.10:FF:000024">
    <property type="entry name" value="Ferritin heavy chain"/>
    <property type="match status" value="1"/>
</dbReference>
<evidence type="ECO:0000256" key="2">
    <source>
        <dbReference type="ARBA" id="ARBA00004419"/>
    </source>
</evidence>
<dbReference type="GO" id="GO:0005764">
    <property type="term" value="C:lysosome"/>
    <property type="evidence" value="ECO:0007669"/>
    <property type="project" value="UniProtKB-SubCell"/>
</dbReference>
<comment type="subunit">
    <text evidence="11">Oligomer of 24 subunits. There are two types of subunits: L (light) chain and H (heavy) chain. The major chain can be light or heavy, depending on the species and tissue type. The functional molecule forms a roughly spherical shell with a diameter of 12 nm and contains a central cavity into which the insoluble mineral iron core is deposited. Interacts with NCOA4; NCOA4 promotes targeting of the iron-binding ferritin complex to autolysosomes following starvation or iron depletion.</text>
</comment>
<evidence type="ECO:0000256" key="15">
    <source>
        <dbReference type="RuleBase" id="RU361145"/>
    </source>
</evidence>
<dbReference type="CDD" id="cd01056">
    <property type="entry name" value="Euk_Ferritin"/>
    <property type="match status" value="1"/>
</dbReference>
<evidence type="ECO:0000313" key="18">
    <source>
        <dbReference type="Proteomes" id="UP001177744"/>
    </source>
</evidence>
<evidence type="ECO:0000256" key="10">
    <source>
        <dbReference type="ARBA" id="ARBA00023329"/>
    </source>
</evidence>
<feature type="domain" description="Ferritin-like diiron" evidence="16">
    <location>
        <begin position="78"/>
        <end position="228"/>
    </location>
</feature>
<keyword evidence="18" id="KW-1185">Reference proteome</keyword>
<evidence type="ECO:0000256" key="12">
    <source>
        <dbReference type="ARBA" id="ARBA00045964"/>
    </source>
</evidence>
<dbReference type="GO" id="GO:0004322">
    <property type="term" value="F:ferroxidase activity"/>
    <property type="evidence" value="ECO:0007669"/>
    <property type="project" value="UniProtKB-EC"/>
</dbReference>
<dbReference type="PROSITE" id="PS50905">
    <property type="entry name" value="FERRITIN_LIKE"/>
    <property type="match status" value="1"/>
</dbReference>
<dbReference type="AlphaFoldDB" id="A0AA40HM27"/>
<evidence type="ECO:0000313" key="17">
    <source>
        <dbReference type="EMBL" id="KAK1333729.1"/>
    </source>
</evidence>
<evidence type="ECO:0000256" key="6">
    <source>
        <dbReference type="ARBA" id="ARBA00022723"/>
    </source>
</evidence>
<comment type="subcellular location">
    <subcellularLocation>
        <location evidence="2">Cytoplasmic vesicle</location>
        <location evidence="2">Autophagosome</location>
    </subcellularLocation>
    <subcellularLocation>
        <location evidence="1">Lysosome</location>
    </subcellularLocation>
</comment>
<dbReference type="InterPro" id="IPR001519">
    <property type="entry name" value="Ferritin"/>
</dbReference>
<dbReference type="GO" id="GO:0006826">
    <property type="term" value="P:iron ion transport"/>
    <property type="evidence" value="ECO:0007669"/>
    <property type="project" value="InterPro"/>
</dbReference>
<evidence type="ECO:0000256" key="4">
    <source>
        <dbReference type="ARBA" id="ARBA00022434"/>
    </source>
</evidence>
<proteinExistence type="inferred from homology"/>
<evidence type="ECO:0000256" key="7">
    <source>
        <dbReference type="ARBA" id="ARBA00023002"/>
    </source>
</evidence>
<dbReference type="EMBL" id="JAULJE010000016">
    <property type="protein sequence ID" value="KAK1333729.1"/>
    <property type="molecule type" value="Genomic_DNA"/>
</dbReference>
<reference evidence="17" key="1">
    <citation type="submission" date="2023-06" db="EMBL/GenBank/DDBJ databases">
        <title>Reference genome for the Northern bat (Eptesicus nilssonii), a most northern bat species.</title>
        <authorList>
            <person name="Laine V.N."/>
            <person name="Pulliainen A.T."/>
            <person name="Lilley T.M."/>
        </authorList>
    </citation>
    <scope>NUCLEOTIDE SEQUENCE</scope>
    <source>
        <strain evidence="17">BLF_Eptnil</strain>
        <tissue evidence="17">Kidney</tissue>
    </source>
</reference>
<feature type="binding site" evidence="14">
    <location>
        <position position="130"/>
    </location>
    <ligand>
        <name>Fe cation</name>
        <dbReference type="ChEBI" id="CHEBI:24875"/>
        <label>1</label>
    </ligand>
</feature>
<evidence type="ECO:0000259" key="16">
    <source>
        <dbReference type="PROSITE" id="PS50905"/>
    </source>
</evidence>
<dbReference type="GO" id="GO:0005776">
    <property type="term" value="C:autophagosome"/>
    <property type="evidence" value="ECO:0007669"/>
    <property type="project" value="UniProtKB-SubCell"/>
</dbReference>
<dbReference type="Gene3D" id="1.20.1260.10">
    <property type="match status" value="1"/>
</dbReference>
<gene>
    <name evidence="17" type="ORF">QTO34_006116</name>
</gene>
<keyword evidence="8 14" id="KW-0408">Iron</keyword>
<comment type="function">
    <text evidence="12">Stores iron in a soluble, non-toxic, readily available form. Important for iron homeostasis. Has ferroxidase activity. Iron is taken up in the ferrous form and deposited as ferric hydroxides after oxidation. Also plays a role in delivery of iron to cells. Mediates iron uptake in capsule cells of the developing kidney. Delivery to lysosomes is mediated by the cargo receptor NCOA4 for autophagic degradation and release of iron.</text>
</comment>
<feature type="binding site" evidence="14">
    <location>
        <position position="133"/>
    </location>
    <ligand>
        <name>Fe cation</name>
        <dbReference type="ChEBI" id="CHEBI:24875"/>
        <label>1</label>
    </ligand>
</feature>
<evidence type="ECO:0000256" key="14">
    <source>
        <dbReference type="PIRSR" id="PIRSR601519-1"/>
    </source>
</evidence>
<dbReference type="InterPro" id="IPR008331">
    <property type="entry name" value="Ferritin_DPS_dom"/>
</dbReference>
<evidence type="ECO:0000256" key="3">
    <source>
        <dbReference type="ARBA" id="ARBA00007513"/>
    </source>
</evidence>
<dbReference type="GO" id="GO:0008198">
    <property type="term" value="F:ferrous iron binding"/>
    <property type="evidence" value="ECO:0007669"/>
    <property type="project" value="TreeGrafter"/>
</dbReference>
<dbReference type="Pfam" id="PF00210">
    <property type="entry name" value="Ferritin"/>
    <property type="match status" value="1"/>
</dbReference>
<evidence type="ECO:0000256" key="11">
    <source>
        <dbReference type="ARBA" id="ARBA00044959"/>
    </source>
</evidence>
<evidence type="ECO:0000256" key="9">
    <source>
        <dbReference type="ARBA" id="ARBA00023228"/>
    </source>
</evidence>
<evidence type="ECO:0000256" key="13">
    <source>
        <dbReference type="ARBA" id="ARBA00047990"/>
    </source>
</evidence>